<evidence type="ECO:0000313" key="2">
    <source>
        <dbReference type="Proteomes" id="UP000196435"/>
    </source>
</evidence>
<accession>A0A1N6MQ91</accession>
<dbReference type="RefSeq" id="WP_086954473.1">
    <property type="nucleotide sequence ID" value="NZ_CAWNQC010000079.1"/>
</dbReference>
<name>A0A1N6MQ91_9GAMM</name>
<sequence length="70" mass="7867">MNKIVLTITFLWFVAVITFSFLPAPFSMVMPERQAGALISINLSYVFCSIWGQDQISPYTGFAVITTEDQ</sequence>
<dbReference type="Proteomes" id="UP000196435">
    <property type="component" value="Unassembled WGS sequence"/>
</dbReference>
<keyword evidence="1" id="KW-0328">Glycosyltransferase</keyword>
<keyword evidence="1" id="KW-0808">Transferase</keyword>
<dbReference type="OrthoDB" id="9766909at2"/>
<reference evidence="2" key="1">
    <citation type="submission" date="2016-12" db="EMBL/GenBank/DDBJ databases">
        <authorList>
            <person name="Gaudriault S."/>
        </authorList>
    </citation>
    <scope>NUCLEOTIDE SEQUENCE [LARGE SCALE GENOMIC DNA]</scope>
    <source>
        <strain evidence="2">HGB1681 (deposited as PTA-6826 in the American Type Culture Collection)</strain>
    </source>
</reference>
<dbReference type="EMBL" id="FTLG01000007">
    <property type="protein sequence ID" value="SIP71008.1"/>
    <property type="molecule type" value="Genomic_DNA"/>
</dbReference>
<dbReference type="AlphaFoldDB" id="A0A1N6MQ91"/>
<proteinExistence type="predicted"/>
<organism evidence="1 2">
    <name type="scientific">Xenorhabdus innexi</name>
    <dbReference type="NCBI Taxonomy" id="290109"/>
    <lineage>
        <taxon>Bacteria</taxon>
        <taxon>Pseudomonadati</taxon>
        <taxon>Pseudomonadota</taxon>
        <taxon>Gammaproteobacteria</taxon>
        <taxon>Enterobacterales</taxon>
        <taxon>Morganellaceae</taxon>
        <taxon>Xenorhabdus</taxon>
    </lineage>
</organism>
<protein>
    <submittedName>
        <fullName evidence="1">Monofunctional biosynthetic peptidoglycan transglycosylase</fullName>
        <ecNumber evidence="1">2.4.2.-</ecNumber>
    </submittedName>
</protein>
<dbReference type="EC" id="2.4.2.-" evidence="1"/>
<gene>
    <name evidence="1" type="ORF">XIS1_1040001</name>
</gene>
<dbReference type="GO" id="GO:0016757">
    <property type="term" value="F:glycosyltransferase activity"/>
    <property type="evidence" value="ECO:0007669"/>
    <property type="project" value="UniProtKB-KW"/>
</dbReference>
<evidence type="ECO:0000313" key="1">
    <source>
        <dbReference type="EMBL" id="SIP71008.1"/>
    </source>
</evidence>